<keyword evidence="9" id="KW-0325">Glycoprotein</keyword>
<evidence type="ECO:0000256" key="10">
    <source>
        <dbReference type="ARBA" id="ARBA00038150"/>
    </source>
</evidence>
<gene>
    <name evidence="12" type="primary">GNT2C</name>
    <name evidence="12" type="ORF">TR117262</name>
</gene>
<evidence type="ECO:0000256" key="11">
    <source>
        <dbReference type="SAM" id="Phobius"/>
    </source>
</evidence>
<dbReference type="AlphaFoldDB" id="A0A0X3PP06"/>
<comment type="pathway">
    <text evidence="2">Protein modification; protein glycosylation.</text>
</comment>
<comment type="subcellular location">
    <subcellularLocation>
        <location evidence="1">Membrane</location>
        <topology evidence="1">Single-pass type II membrane protein</topology>
    </subcellularLocation>
</comment>
<evidence type="ECO:0000256" key="1">
    <source>
        <dbReference type="ARBA" id="ARBA00004606"/>
    </source>
</evidence>
<sequence>HRITLTISVYGMKFPRSIITVLYLGLLILLLYELSILFRPSAKKAIKPFFPDRHRAQRCATLFSKDATKSHNTSKRLTSLYTNEYFLRLNENVGEYCKDFKQALFPKPVPISEEEREFPLAFLLTVYKDINQVARLLRLIYRQQNFYAIHVDKKSPLEFHNAVQEIALCFGNNVGVVPLNESINVKWGDYTVLEQELVAARLLLKMGKWKYLINLTGQELPLKTNLELVLGLKMLNGSNIVPSTFKRRYVNRIPKVNLSFPVKWMKNSVHIVARREFVGFMLNDKRAIEVREALRQFAYSKHPDEQFYGTLAYNPDLGAPGACLKPYEYDDKNVSAIRLPDIIRYKLWYPRPCPTKYVRSICILGSQHLPELISSHYLFANKFHEDYFPEGYDCLEHAIADRTYTGPAPGFNPSIFANLYCSSEHI</sequence>
<protein>
    <submittedName>
        <fullName evidence="12">N-acetyllactosaminide beta-1,6-N-acetylglucosaminyl-transferase, isoform C</fullName>
    </submittedName>
</protein>
<evidence type="ECO:0000256" key="4">
    <source>
        <dbReference type="ARBA" id="ARBA00022679"/>
    </source>
</evidence>
<dbReference type="GO" id="GO:0008375">
    <property type="term" value="F:acetylglucosaminyltransferase activity"/>
    <property type="evidence" value="ECO:0007669"/>
    <property type="project" value="TreeGrafter"/>
</dbReference>
<feature type="non-terminal residue" evidence="12">
    <location>
        <position position="1"/>
    </location>
</feature>
<dbReference type="PANTHER" id="PTHR19297">
    <property type="entry name" value="GLYCOSYLTRANSFERASE 14 FAMILY MEMBER"/>
    <property type="match status" value="1"/>
</dbReference>
<keyword evidence="8 11" id="KW-0472">Membrane</keyword>
<proteinExistence type="inferred from homology"/>
<comment type="similarity">
    <text evidence="10">Belongs to the glycosyltransferase 14 family.</text>
</comment>
<evidence type="ECO:0000256" key="3">
    <source>
        <dbReference type="ARBA" id="ARBA00022676"/>
    </source>
</evidence>
<keyword evidence="3" id="KW-0328">Glycosyltransferase</keyword>
<evidence type="ECO:0000313" key="12">
    <source>
        <dbReference type="EMBL" id="JAP53673.1"/>
    </source>
</evidence>
<name>A0A0X3PP06_SCHSO</name>
<dbReference type="GO" id="GO:0016020">
    <property type="term" value="C:membrane"/>
    <property type="evidence" value="ECO:0007669"/>
    <property type="project" value="UniProtKB-SubCell"/>
</dbReference>
<dbReference type="Pfam" id="PF02485">
    <property type="entry name" value="Branch"/>
    <property type="match status" value="1"/>
</dbReference>
<dbReference type="InterPro" id="IPR003406">
    <property type="entry name" value="Glyco_trans_14"/>
</dbReference>
<evidence type="ECO:0000256" key="6">
    <source>
        <dbReference type="ARBA" id="ARBA00022968"/>
    </source>
</evidence>
<evidence type="ECO:0000256" key="7">
    <source>
        <dbReference type="ARBA" id="ARBA00022989"/>
    </source>
</evidence>
<feature type="transmembrane region" description="Helical" evidence="11">
    <location>
        <begin position="18"/>
        <end position="38"/>
    </location>
</feature>
<evidence type="ECO:0000256" key="2">
    <source>
        <dbReference type="ARBA" id="ARBA00004922"/>
    </source>
</evidence>
<evidence type="ECO:0000256" key="9">
    <source>
        <dbReference type="ARBA" id="ARBA00023180"/>
    </source>
</evidence>
<keyword evidence="7 11" id="KW-1133">Transmembrane helix</keyword>
<organism evidence="12">
    <name type="scientific">Schistocephalus solidus</name>
    <name type="common">Tapeworm</name>
    <dbReference type="NCBI Taxonomy" id="70667"/>
    <lineage>
        <taxon>Eukaryota</taxon>
        <taxon>Metazoa</taxon>
        <taxon>Spiralia</taxon>
        <taxon>Lophotrochozoa</taxon>
        <taxon>Platyhelminthes</taxon>
        <taxon>Cestoda</taxon>
        <taxon>Eucestoda</taxon>
        <taxon>Diphyllobothriidea</taxon>
        <taxon>Diphyllobothriidae</taxon>
        <taxon>Schistocephalus</taxon>
    </lineage>
</organism>
<keyword evidence="6" id="KW-0735">Signal-anchor</keyword>
<keyword evidence="4 12" id="KW-0808">Transferase</keyword>
<evidence type="ECO:0000256" key="5">
    <source>
        <dbReference type="ARBA" id="ARBA00022692"/>
    </source>
</evidence>
<dbReference type="EMBL" id="GEEE01009552">
    <property type="protein sequence ID" value="JAP53673.1"/>
    <property type="molecule type" value="Transcribed_RNA"/>
</dbReference>
<dbReference type="PANTHER" id="PTHR19297:SF185">
    <property type="entry name" value="BETA-1,3-GALACTOSYL-O-GLYCOSYL-GLYCOPROTEIN BETA-1,6-N-ACETYLGLUCOSAMINYLTRANSFERASE 3"/>
    <property type="match status" value="1"/>
</dbReference>
<evidence type="ECO:0000256" key="8">
    <source>
        <dbReference type="ARBA" id="ARBA00023136"/>
    </source>
</evidence>
<accession>A0A0X3PP06</accession>
<reference evidence="12" key="1">
    <citation type="submission" date="2016-01" db="EMBL/GenBank/DDBJ databases">
        <title>Reference transcriptome for the parasite Schistocephalus solidus: insights into the molecular evolution of parasitism.</title>
        <authorList>
            <person name="Hebert F.O."/>
            <person name="Grambauer S."/>
            <person name="Barber I."/>
            <person name="Landry C.R."/>
            <person name="Aubin-Horth N."/>
        </authorList>
    </citation>
    <scope>NUCLEOTIDE SEQUENCE</scope>
</reference>
<keyword evidence="5 11" id="KW-0812">Transmembrane</keyword>